<reference evidence="1 2" key="1">
    <citation type="submission" date="2020-07" db="EMBL/GenBank/DDBJ databases">
        <title>Sequencing the genomes of 1000 actinobacteria strains.</title>
        <authorList>
            <person name="Klenk H.-P."/>
        </authorList>
    </citation>
    <scope>NUCLEOTIDE SEQUENCE [LARGE SCALE GENOMIC DNA]</scope>
    <source>
        <strain evidence="1 2">DSM 19970</strain>
    </source>
</reference>
<evidence type="ECO:0000313" key="1">
    <source>
        <dbReference type="EMBL" id="NYI41248.1"/>
    </source>
</evidence>
<organism evidence="1 2">
    <name type="scientific">Demequina lutea</name>
    <dbReference type="NCBI Taxonomy" id="431489"/>
    <lineage>
        <taxon>Bacteria</taxon>
        <taxon>Bacillati</taxon>
        <taxon>Actinomycetota</taxon>
        <taxon>Actinomycetes</taxon>
        <taxon>Micrococcales</taxon>
        <taxon>Demequinaceae</taxon>
        <taxon>Demequina</taxon>
    </lineage>
</organism>
<comment type="caution">
    <text evidence="1">The sequence shown here is derived from an EMBL/GenBank/DDBJ whole genome shotgun (WGS) entry which is preliminary data.</text>
</comment>
<proteinExistence type="predicted"/>
<dbReference type="OrthoDB" id="5196762at2"/>
<evidence type="ECO:0000313" key="2">
    <source>
        <dbReference type="Proteomes" id="UP000547973"/>
    </source>
</evidence>
<gene>
    <name evidence="1" type="ORF">BKA03_001367</name>
</gene>
<accession>A0A7Z0CJU0</accession>
<keyword evidence="2" id="KW-1185">Reference proteome</keyword>
<dbReference type="Proteomes" id="UP000547973">
    <property type="component" value="Unassembled WGS sequence"/>
</dbReference>
<dbReference type="EMBL" id="JACBZO010000001">
    <property type="protein sequence ID" value="NYI41248.1"/>
    <property type="molecule type" value="Genomic_DNA"/>
</dbReference>
<dbReference type="RefSeq" id="WP_062075048.1">
    <property type="nucleotide sequence ID" value="NZ_BBRC01000005.1"/>
</dbReference>
<dbReference type="AlphaFoldDB" id="A0A7Z0CJU0"/>
<protein>
    <submittedName>
        <fullName evidence="1">Uncharacterized protein</fullName>
    </submittedName>
</protein>
<sequence>MDASAFRNYPDHQACVLVWNGADGPETHIVMNPTSLYSGLASFEVWLAGMLERIETYGLERAAEIDGWQLRSDGAYQMWVRTVQMDPTLDF</sequence>
<name>A0A7Z0CJU0_9MICO</name>